<name>A0ACB6HBI0_CUCSA</name>
<evidence type="ECO:0000313" key="1">
    <source>
        <dbReference type="EMBL" id="KAE8637241.1"/>
    </source>
</evidence>
<keyword evidence="2" id="KW-1185">Reference proteome</keyword>
<reference evidence="1 2" key="1">
    <citation type="journal article" date="2009" name="Nat. Genet.">
        <title>The genome of the cucumber, Cucumis sativus L.</title>
        <authorList>
            <person name="Huang S."/>
            <person name="Li R."/>
            <person name="Zhang Z."/>
            <person name="Li L."/>
            <person name="Gu X."/>
            <person name="Fan W."/>
            <person name="Lucas W.J."/>
            <person name="Wang X."/>
            <person name="Xie B."/>
            <person name="Ni P."/>
            <person name="Ren Y."/>
            <person name="Zhu H."/>
            <person name="Li J."/>
            <person name="Lin K."/>
            <person name="Jin W."/>
            <person name="Fei Z."/>
            <person name="Li G."/>
            <person name="Staub J."/>
            <person name="Kilian A."/>
            <person name="van der Vossen E.A."/>
            <person name="Wu Y."/>
            <person name="Guo J."/>
            <person name="He J."/>
            <person name="Jia Z."/>
            <person name="Ren Y."/>
            <person name="Tian G."/>
            <person name="Lu Y."/>
            <person name="Ruan J."/>
            <person name="Qian W."/>
            <person name="Wang M."/>
            <person name="Huang Q."/>
            <person name="Li B."/>
            <person name="Xuan Z."/>
            <person name="Cao J."/>
            <person name="Asan"/>
            <person name="Wu Z."/>
            <person name="Zhang J."/>
            <person name="Cai Q."/>
            <person name="Bai Y."/>
            <person name="Zhao B."/>
            <person name="Han Y."/>
            <person name="Li Y."/>
            <person name="Li X."/>
            <person name="Wang S."/>
            <person name="Shi Q."/>
            <person name="Liu S."/>
            <person name="Cho W.K."/>
            <person name="Kim J.Y."/>
            <person name="Xu Y."/>
            <person name="Heller-Uszynska K."/>
            <person name="Miao H."/>
            <person name="Cheng Z."/>
            <person name="Zhang S."/>
            <person name="Wu J."/>
            <person name="Yang Y."/>
            <person name="Kang H."/>
            <person name="Li M."/>
            <person name="Liang H."/>
            <person name="Ren X."/>
            <person name="Shi Z."/>
            <person name="Wen M."/>
            <person name="Jian M."/>
            <person name="Yang H."/>
            <person name="Zhang G."/>
            <person name="Yang Z."/>
            <person name="Chen R."/>
            <person name="Liu S."/>
            <person name="Li J."/>
            <person name="Ma L."/>
            <person name="Liu H."/>
            <person name="Zhou Y."/>
            <person name="Zhao J."/>
            <person name="Fang X."/>
            <person name="Li G."/>
            <person name="Fang L."/>
            <person name="Li Y."/>
            <person name="Liu D."/>
            <person name="Zheng H."/>
            <person name="Zhang Y."/>
            <person name="Qin N."/>
            <person name="Li Z."/>
            <person name="Yang G."/>
            <person name="Yang S."/>
            <person name="Bolund L."/>
            <person name="Kristiansen K."/>
            <person name="Zheng H."/>
            <person name="Li S."/>
            <person name="Zhang X."/>
            <person name="Yang H."/>
            <person name="Wang J."/>
            <person name="Sun R."/>
            <person name="Zhang B."/>
            <person name="Jiang S."/>
            <person name="Wang J."/>
            <person name="Du Y."/>
            <person name="Li S."/>
        </authorList>
    </citation>
    <scope>NUCLEOTIDE SEQUENCE [LARGE SCALE GENOMIC DNA]</scope>
    <source>
        <strain evidence="2">cv. 9930</strain>
        <tissue evidence="1">Leaf</tissue>
    </source>
</reference>
<reference evidence="1 2" key="5">
    <citation type="journal article" date="2019" name="Gigascience">
        <title>A chromosome-scale genome assembly of cucumber (Cucumis sativus L.).</title>
        <authorList>
            <person name="Li Q."/>
            <person name="Li H."/>
            <person name="Huang W."/>
            <person name="Xu Y."/>
            <person name="Zhou Q."/>
            <person name="Wang S."/>
            <person name="Ruan J."/>
            <person name="Huang S."/>
            <person name="Zhang Z."/>
        </authorList>
    </citation>
    <scope>NUCLEOTIDE SEQUENCE [LARGE SCALE GENOMIC DNA]</scope>
    <source>
        <strain evidence="2">cv. 9930</strain>
        <tissue evidence="1">Leaf</tissue>
    </source>
</reference>
<reference evidence="1 2" key="2">
    <citation type="journal article" date="2009" name="PLoS ONE">
        <title>An integrated genetic and cytogenetic map of the cucumber genome.</title>
        <authorList>
            <person name="Ren Y."/>
            <person name="Zhang Z."/>
            <person name="Liu J."/>
            <person name="Staub J.E."/>
            <person name="Han Y."/>
            <person name="Cheng Z."/>
            <person name="Li X."/>
            <person name="Lu J."/>
            <person name="Miao H."/>
            <person name="Kang H."/>
            <person name="Xie B."/>
            <person name="Gu X."/>
            <person name="Wang X."/>
            <person name="Du Y."/>
            <person name="Jin W."/>
            <person name="Huang S."/>
        </authorList>
    </citation>
    <scope>NUCLEOTIDE SEQUENCE [LARGE SCALE GENOMIC DNA]</scope>
    <source>
        <strain evidence="2">cv. 9930</strain>
        <tissue evidence="1">Leaf</tissue>
    </source>
</reference>
<protein>
    <submittedName>
        <fullName evidence="1">Uncharacterized protein</fullName>
    </submittedName>
</protein>
<reference evidence="1 2" key="3">
    <citation type="journal article" date="2010" name="BMC Genomics">
        <title>Transcriptome sequencing and comparative analysis of cucumber flowers with different sex types.</title>
        <authorList>
            <person name="Guo S."/>
            <person name="Zheng Y."/>
            <person name="Joung J.G."/>
            <person name="Liu S."/>
            <person name="Zhang Z."/>
            <person name="Crasta O.R."/>
            <person name="Sobral B.W."/>
            <person name="Xu Y."/>
            <person name="Huang S."/>
            <person name="Fei Z."/>
        </authorList>
    </citation>
    <scope>NUCLEOTIDE SEQUENCE [LARGE SCALE GENOMIC DNA]</scope>
    <source>
        <strain evidence="2">cv. 9930</strain>
        <tissue evidence="1">Leaf</tissue>
    </source>
</reference>
<comment type="caution">
    <text evidence="1">The sequence shown here is derived from an EMBL/GenBank/DDBJ whole genome shotgun (WGS) entry which is preliminary data.</text>
</comment>
<dbReference type="EMBL" id="ACHR03000066">
    <property type="protein sequence ID" value="KAE8637241.1"/>
    <property type="molecule type" value="Genomic_DNA"/>
</dbReference>
<accession>A0ACB6HBI0</accession>
<proteinExistence type="predicted"/>
<reference evidence="1 2" key="4">
    <citation type="journal article" date="2011" name="BMC Genomics">
        <title>RNA-Seq improves annotation of protein-coding genes in the cucumber genome.</title>
        <authorList>
            <person name="Li Z."/>
            <person name="Zhang Z."/>
            <person name="Yan P."/>
            <person name="Huang S."/>
            <person name="Fei Z."/>
            <person name="Lin K."/>
        </authorList>
    </citation>
    <scope>NUCLEOTIDE SEQUENCE [LARGE SCALE GENOMIC DNA]</scope>
    <source>
        <strain evidence="2">cv. 9930</strain>
        <tissue evidence="1">Leaf</tissue>
    </source>
</reference>
<sequence length="331" mass="36023">MAKLYLTALVLVCFHYFAVSDFQGDALYAFKKALNATSSQLGDWNLNHVNPCSSWSNIMCNGNNVTAITLPTMGFTGTLSPEIAVIKSLSTLNLEGNYITGGIPAEFGNLTNLVTLDLGNNSLIDQIPSSLGNLKNLRFLTLSQNHLTGSIPETLSTLPSLINLFLDSNNLSGQIPEQLFQVSKFNFSGNKLDCGNNSRWSCDSDSTNSGASNKSKVGLLAGPISGLMVTLLLVGLLLLLCKHRYKGYKGEVFEDVPGEIDRKIAFGQLKRFAWRELQLATENFSEENVIGQGGFGKVYKGVLADGTKVAVKQSTNYERLGEMLLFCVKLR</sequence>
<gene>
    <name evidence="1" type="ORF">Csa_021636</name>
</gene>
<evidence type="ECO:0000313" key="2">
    <source>
        <dbReference type="Proteomes" id="UP000029981"/>
    </source>
</evidence>
<dbReference type="Proteomes" id="UP000029981">
    <property type="component" value="Unassembled WGS sequence"/>
</dbReference>
<organism evidence="1 2">
    <name type="scientific">Cucumis sativus</name>
    <name type="common">Cucumber</name>
    <dbReference type="NCBI Taxonomy" id="3659"/>
    <lineage>
        <taxon>Eukaryota</taxon>
        <taxon>Viridiplantae</taxon>
        <taxon>Streptophyta</taxon>
        <taxon>Embryophyta</taxon>
        <taxon>Tracheophyta</taxon>
        <taxon>Spermatophyta</taxon>
        <taxon>Magnoliopsida</taxon>
        <taxon>eudicotyledons</taxon>
        <taxon>Gunneridae</taxon>
        <taxon>Pentapetalae</taxon>
        <taxon>rosids</taxon>
        <taxon>fabids</taxon>
        <taxon>Cucurbitales</taxon>
        <taxon>Cucurbitaceae</taxon>
        <taxon>Benincaseae</taxon>
        <taxon>Cucumis</taxon>
    </lineage>
</organism>